<sequence length="74" mass="7995">MPEPWDPPELTRVPTVLVRQATFGSPGRFTQVAAAVDDRYGGAHLDCRAVPALGLVLNAVVLWTAKYIHAVLAQ</sequence>
<gene>
    <name evidence="1" type="ORF">S1361_37950</name>
</gene>
<keyword evidence="2" id="KW-1185">Reference proteome</keyword>
<proteinExistence type="predicted"/>
<dbReference type="Proteomes" id="UP000663908">
    <property type="component" value="Chromosome"/>
</dbReference>
<organism evidence="1 2">
    <name type="scientific">Streptomyces cyanogenus</name>
    <dbReference type="NCBI Taxonomy" id="80860"/>
    <lineage>
        <taxon>Bacteria</taxon>
        <taxon>Bacillati</taxon>
        <taxon>Actinomycetota</taxon>
        <taxon>Actinomycetes</taxon>
        <taxon>Kitasatosporales</taxon>
        <taxon>Streptomycetaceae</taxon>
        <taxon>Streptomyces</taxon>
    </lineage>
</organism>
<name>A0ABX7U2T4_STRCY</name>
<accession>A0ABX7U2T4</accession>
<protein>
    <submittedName>
        <fullName evidence="1">Uncharacterized protein</fullName>
    </submittedName>
</protein>
<dbReference type="EMBL" id="CP071839">
    <property type="protein sequence ID" value="QTE03182.1"/>
    <property type="molecule type" value="Genomic_DNA"/>
</dbReference>
<evidence type="ECO:0000313" key="1">
    <source>
        <dbReference type="EMBL" id="QTE03182.1"/>
    </source>
</evidence>
<evidence type="ECO:0000313" key="2">
    <source>
        <dbReference type="Proteomes" id="UP000663908"/>
    </source>
</evidence>
<reference evidence="1 2" key="1">
    <citation type="submission" date="2021-03" db="EMBL/GenBank/DDBJ databases">
        <title>Complete genome sequence of Streptomyces cyanogenus S136, producer of anticancer angucycline landomycin A.</title>
        <authorList>
            <person name="Hrab P."/>
            <person name="Ruckert C."/>
            <person name="Busche T."/>
            <person name="Ostash I."/>
            <person name="Kalinowski J."/>
            <person name="Fedorenko V."/>
            <person name="Yushchuk O."/>
            <person name="Ostash B."/>
        </authorList>
    </citation>
    <scope>NUCLEOTIDE SEQUENCE [LARGE SCALE GENOMIC DNA]</scope>
    <source>
        <strain evidence="1 2">S136</strain>
    </source>
</reference>